<proteinExistence type="predicted"/>
<feature type="compositionally biased region" description="Polar residues" evidence="1">
    <location>
        <begin position="304"/>
        <end position="336"/>
    </location>
</feature>
<dbReference type="SUPFAM" id="SSF54106">
    <property type="entry name" value="LysM domain"/>
    <property type="match status" value="1"/>
</dbReference>
<dbReference type="KEGG" id="phs:C2L64_32705"/>
<evidence type="ECO:0000313" key="5">
    <source>
        <dbReference type="Proteomes" id="UP000004980"/>
    </source>
</evidence>
<dbReference type="Proteomes" id="UP000004980">
    <property type="component" value="Unassembled WGS sequence"/>
</dbReference>
<dbReference type="EMBL" id="CP026106">
    <property type="protein sequence ID" value="AUT72857.1"/>
    <property type="molecule type" value="Genomic_DNA"/>
</dbReference>
<dbReference type="SUPFAM" id="SSF55166">
    <property type="entry name" value="Hedgehog/DD-peptidase"/>
    <property type="match status" value="1"/>
</dbReference>
<dbReference type="GeneID" id="55533075"/>
<evidence type="ECO:0000313" key="3">
    <source>
        <dbReference type="EMBL" id="AUT72857.1"/>
    </source>
</evidence>
<feature type="domain" description="LysM" evidence="2">
    <location>
        <begin position="258"/>
        <end position="302"/>
    </location>
</feature>
<dbReference type="InterPro" id="IPR018392">
    <property type="entry name" value="LysM"/>
</dbReference>
<feature type="region of interest" description="Disordered" evidence="1">
    <location>
        <begin position="375"/>
        <end position="394"/>
    </location>
</feature>
<evidence type="ECO:0000256" key="1">
    <source>
        <dbReference type="SAM" id="MobiDB-lite"/>
    </source>
</evidence>
<evidence type="ECO:0000259" key="2">
    <source>
        <dbReference type="PROSITE" id="PS51782"/>
    </source>
</evidence>
<dbReference type="SMART" id="SM00257">
    <property type="entry name" value="LysM"/>
    <property type="match status" value="1"/>
</dbReference>
<dbReference type="PROSITE" id="PS51782">
    <property type="entry name" value="LYSM"/>
    <property type="match status" value="1"/>
</dbReference>
<dbReference type="Gene3D" id="3.30.1380.10">
    <property type="match status" value="1"/>
</dbReference>
<dbReference type="Proteomes" id="UP000236649">
    <property type="component" value="Chromosome 2"/>
</dbReference>
<organism evidence="3 6">
    <name type="scientific">Paraburkholderia hospita</name>
    <dbReference type="NCBI Taxonomy" id="169430"/>
    <lineage>
        <taxon>Bacteria</taxon>
        <taxon>Pseudomonadati</taxon>
        <taxon>Pseudomonadota</taxon>
        <taxon>Betaproteobacteria</taxon>
        <taxon>Burkholderiales</taxon>
        <taxon>Burkholderiaceae</taxon>
        <taxon>Paraburkholderia</taxon>
    </lineage>
</organism>
<dbReference type="AlphaFoldDB" id="A0AAN1JH74"/>
<evidence type="ECO:0000313" key="6">
    <source>
        <dbReference type="Proteomes" id="UP000236649"/>
    </source>
</evidence>
<gene>
    <name evidence="3" type="ORF">C2L64_32705</name>
    <name evidence="4" type="ORF">WQE_05317</name>
</gene>
<dbReference type="InterPro" id="IPR036779">
    <property type="entry name" value="LysM_dom_sf"/>
</dbReference>
<sequence length="580" mass="63459">MFTKATYDRENKTVHYFDEDGNETLYVGGSFAWRTNNPGNLTKPGSYVMPDAIGYAQRTSNSRSLFVIFSDAAAGHRAHLNVVRRIYGNSTVAGMIAKYAPPTENDTQAYIDHVTSAANVSPTDVVSTLSNDKLDAVSAAMEKQEGFVPGVIKQLGKPARVTLLDRSHNPVPNQKLHIKTADTTIIAQTDQFGALPLLHASLIAGDISLYFSRERDDIEHIGDIIVSDLKDLYTFVAPYLLISARPQLHKTEVRARPRVHIVRPHETLGGIASQYGTTVDAMVRENHLSSPDRIYVRQHLKIPSVTQPERPSRSQEPQPDNQTHWTKGKGTLSSSPKVAHSTPSGKTASTNTSSTTVNSRPNSTRHDAHVTVNDSVAHQRNSNGHPETVVSSTTRELSSKKWCAQFPGSASIDSLNAKFRSKASGFIDALKSAGVSVRINAALRPNERSYLMHSAFNIAKGAIDPDKVQPYANVNIDWVHRKESGDIDLQASKKAAQEMCAGYGINPFSSRQKVARPETSRHNFGAAVDLNISNFAGKKVKDATGDEIEVKSFKDLTAIGATYGVNYYSGENMHWSDTGH</sequence>
<accession>A0AAN1JH74</accession>
<reference evidence="4 5" key="1">
    <citation type="journal article" date="2012" name="J. Bacteriol.">
        <title>Draft Genome Sequence of the Soil Bacterium Burkholderia terrae Strain BS001, Which Interacts with Fungal Surface Structures.</title>
        <authorList>
            <person name="Nazir R."/>
            <person name="Hansen M.A."/>
            <person name="Sorensen S."/>
            <person name="van Elsas J.D."/>
        </authorList>
    </citation>
    <scope>NUCLEOTIDE SEQUENCE [LARGE SCALE GENOMIC DNA]</scope>
    <source>
        <strain evidence="4 5">BS001</strain>
    </source>
</reference>
<dbReference type="EMBL" id="AKAU01000041">
    <property type="protein sequence ID" value="EIN02168.1"/>
    <property type="molecule type" value="Genomic_DNA"/>
</dbReference>
<keyword evidence="5" id="KW-1185">Reference proteome</keyword>
<feature type="compositionally biased region" description="Low complexity" evidence="1">
    <location>
        <begin position="344"/>
        <end position="362"/>
    </location>
</feature>
<dbReference type="Pfam" id="PF01476">
    <property type="entry name" value="LysM"/>
    <property type="match status" value="1"/>
</dbReference>
<name>A0AAN1JH74_9BURK</name>
<evidence type="ECO:0000313" key="4">
    <source>
        <dbReference type="EMBL" id="EIN02168.1"/>
    </source>
</evidence>
<dbReference type="InterPro" id="IPR009045">
    <property type="entry name" value="Zn_M74/Hedgehog-like"/>
</dbReference>
<dbReference type="RefSeq" id="WP_007578501.1">
    <property type="nucleotide sequence ID" value="NZ_AKAU01000041.1"/>
</dbReference>
<protein>
    <submittedName>
        <fullName evidence="4">LysM domain-containing protein</fullName>
    </submittedName>
    <submittedName>
        <fullName evidence="3">LysM peptidoglycan-binding domain-containing protein</fullName>
    </submittedName>
</protein>
<reference evidence="3 6" key="2">
    <citation type="submission" date="2018-01" db="EMBL/GenBank/DDBJ databases">
        <title>Species boundaries and ecological features among Paraburkholderia terrae DSMZ17804T, P. hospita DSMZ17164T and P. caribensis DSMZ13236T.</title>
        <authorList>
            <person name="Pratama A.A."/>
        </authorList>
    </citation>
    <scope>NUCLEOTIDE SEQUENCE [LARGE SCALE GENOMIC DNA]</scope>
    <source>
        <strain evidence="3 6">DSM 17164</strain>
    </source>
</reference>
<dbReference type="Gene3D" id="3.10.350.10">
    <property type="entry name" value="LysM domain"/>
    <property type="match status" value="1"/>
</dbReference>
<dbReference type="CDD" id="cd00118">
    <property type="entry name" value="LysM"/>
    <property type="match status" value="1"/>
</dbReference>
<feature type="region of interest" description="Disordered" evidence="1">
    <location>
        <begin position="303"/>
        <end position="367"/>
    </location>
</feature>